<accession>A0A8J4DQG9</accession>
<reference evidence="1" key="1">
    <citation type="submission" date="2021-01" db="EMBL/GenBank/DDBJ databases">
        <title>Whole genome shotgun sequence of Virgisporangium aliadipatigenens NBRC 105644.</title>
        <authorList>
            <person name="Komaki H."/>
            <person name="Tamura T."/>
        </authorList>
    </citation>
    <scope>NUCLEOTIDE SEQUENCE</scope>
    <source>
        <strain evidence="1">NBRC 105644</strain>
    </source>
</reference>
<gene>
    <name evidence="1" type="ORF">Val02_28570</name>
</gene>
<dbReference type="Proteomes" id="UP000619260">
    <property type="component" value="Unassembled WGS sequence"/>
</dbReference>
<organism evidence="1 2">
    <name type="scientific">Virgisporangium aliadipatigenens</name>
    <dbReference type="NCBI Taxonomy" id="741659"/>
    <lineage>
        <taxon>Bacteria</taxon>
        <taxon>Bacillati</taxon>
        <taxon>Actinomycetota</taxon>
        <taxon>Actinomycetes</taxon>
        <taxon>Micromonosporales</taxon>
        <taxon>Micromonosporaceae</taxon>
        <taxon>Virgisporangium</taxon>
    </lineage>
</organism>
<comment type="caution">
    <text evidence="1">The sequence shown here is derived from an EMBL/GenBank/DDBJ whole genome shotgun (WGS) entry which is preliminary data.</text>
</comment>
<dbReference type="RefSeq" id="WP_203899525.1">
    <property type="nucleotide sequence ID" value="NZ_BOPF01000009.1"/>
</dbReference>
<proteinExistence type="predicted"/>
<sequence>MTTSEFLDDEDIARMERYVRDMRRRRALGQAISRADFAAWASHAAAWLLDRLEDAWDWVRRALGLV</sequence>
<dbReference type="AlphaFoldDB" id="A0A8J4DQG9"/>
<protein>
    <submittedName>
        <fullName evidence="1">Uncharacterized protein</fullName>
    </submittedName>
</protein>
<dbReference type="EMBL" id="BOPF01000009">
    <property type="protein sequence ID" value="GIJ45971.1"/>
    <property type="molecule type" value="Genomic_DNA"/>
</dbReference>
<name>A0A8J4DQG9_9ACTN</name>
<evidence type="ECO:0000313" key="2">
    <source>
        <dbReference type="Proteomes" id="UP000619260"/>
    </source>
</evidence>
<keyword evidence="2" id="KW-1185">Reference proteome</keyword>
<evidence type="ECO:0000313" key="1">
    <source>
        <dbReference type="EMBL" id="GIJ45971.1"/>
    </source>
</evidence>